<dbReference type="Gene3D" id="1.10.260.40">
    <property type="entry name" value="lambda repressor-like DNA-binding domains"/>
    <property type="match status" value="1"/>
</dbReference>
<dbReference type="Pfam" id="PF13377">
    <property type="entry name" value="Peripla_BP_3"/>
    <property type="match status" value="1"/>
</dbReference>
<accession>A0ABS8H4K2</accession>
<dbReference type="SMART" id="SM00354">
    <property type="entry name" value="HTH_LACI"/>
    <property type="match status" value="1"/>
</dbReference>
<dbReference type="PANTHER" id="PTHR30146:SF153">
    <property type="entry name" value="LACTOSE OPERON REPRESSOR"/>
    <property type="match status" value="1"/>
</dbReference>
<dbReference type="EMBL" id="JAJGNP010000009">
    <property type="protein sequence ID" value="MCC4233459.1"/>
    <property type="molecule type" value="Genomic_DNA"/>
</dbReference>
<keyword evidence="3" id="KW-0804">Transcription</keyword>
<keyword evidence="1" id="KW-0805">Transcription regulation</keyword>
<gene>
    <name evidence="5" type="ORF">LL253_12245</name>
</gene>
<comment type="caution">
    <text evidence="5">The sequence shown here is derived from an EMBL/GenBank/DDBJ whole genome shotgun (WGS) entry which is preliminary data.</text>
</comment>
<dbReference type="SUPFAM" id="SSF53822">
    <property type="entry name" value="Periplasmic binding protein-like I"/>
    <property type="match status" value="1"/>
</dbReference>
<keyword evidence="2 5" id="KW-0238">DNA-binding</keyword>
<proteinExistence type="predicted"/>
<keyword evidence="6" id="KW-1185">Reference proteome</keyword>
<reference evidence="5 6" key="1">
    <citation type="submission" date="2021-10" db="EMBL/GenBank/DDBJ databases">
        <title>The diversity and Nitrogen Metabolism of Culturable Nitrate-Utilizing Bacteria Within the Oxygen Minimum Zone of the Changjiang (Yangtze River)Estuary.</title>
        <authorList>
            <person name="Zhang D."/>
            <person name="Zheng J."/>
            <person name="Liu S."/>
            <person name="He W."/>
        </authorList>
    </citation>
    <scope>NUCLEOTIDE SEQUENCE [LARGE SCALE GENOMIC DNA]</scope>
    <source>
        <strain evidence="5 6">FXH275-2</strain>
    </source>
</reference>
<evidence type="ECO:0000256" key="2">
    <source>
        <dbReference type="ARBA" id="ARBA00023125"/>
    </source>
</evidence>
<organism evidence="5 6">
    <name type="scientific">Sphingobium soli</name>
    <dbReference type="NCBI Taxonomy" id="1591116"/>
    <lineage>
        <taxon>Bacteria</taxon>
        <taxon>Pseudomonadati</taxon>
        <taxon>Pseudomonadota</taxon>
        <taxon>Alphaproteobacteria</taxon>
        <taxon>Sphingomonadales</taxon>
        <taxon>Sphingomonadaceae</taxon>
        <taxon>Sphingobium</taxon>
    </lineage>
</organism>
<dbReference type="Gene3D" id="3.40.50.2300">
    <property type="match status" value="2"/>
</dbReference>
<dbReference type="InterPro" id="IPR046335">
    <property type="entry name" value="LacI/GalR-like_sensor"/>
</dbReference>
<dbReference type="PROSITE" id="PS50932">
    <property type="entry name" value="HTH_LACI_2"/>
    <property type="match status" value="1"/>
</dbReference>
<evidence type="ECO:0000256" key="1">
    <source>
        <dbReference type="ARBA" id="ARBA00023015"/>
    </source>
</evidence>
<dbReference type="InterPro" id="IPR000843">
    <property type="entry name" value="HTH_LacI"/>
</dbReference>
<feature type="domain" description="HTH lacI-type" evidence="4">
    <location>
        <begin position="9"/>
        <end position="63"/>
    </location>
</feature>
<dbReference type="SUPFAM" id="SSF47413">
    <property type="entry name" value="lambda repressor-like DNA-binding domains"/>
    <property type="match status" value="1"/>
</dbReference>
<dbReference type="Proteomes" id="UP001198830">
    <property type="component" value="Unassembled WGS sequence"/>
</dbReference>
<dbReference type="RefSeq" id="WP_228227361.1">
    <property type="nucleotide sequence ID" value="NZ_JAJGNP010000009.1"/>
</dbReference>
<dbReference type="GO" id="GO:0003677">
    <property type="term" value="F:DNA binding"/>
    <property type="evidence" value="ECO:0007669"/>
    <property type="project" value="UniProtKB-KW"/>
</dbReference>
<evidence type="ECO:0000313" key="6">
    <source>
        <dbReference type="Proteomes" id="UP001198830"/>
    </source>
</evidence>
<dbReference type="InterPro" id="IPR028082">
    <property type="entry name" value="Peripla_BP_I"/>
</dbReference>
<evidence type="ECO:0000256" key="3">
    <source>
        <dbReference type="ARBA" id="ARBA00023163"/>
    </source>
</evidence>
<dbReference type="PANTHER" id="PTHR30146">
    <property type="entry name" value="LACI-RELATED TRANSCRIPTIONAL REPRESSOR"/>
    <property type="match status" value="1"/>
</dbReference>
<dbReference type="CDD" id="cd01392">
    <property type="entry name" value="HTH_LacI"/>
    <property type="match status" value="1"/>
</dbReference>
<dbReference type="CDD" id="cd01545">
    <property type="entry name" value="PBP1_SalR"/>
    <property type="match status" value="1"/>
</dbReference>
<evidence type="ECO:0000259" key="4">
    <source>
        <dbReference type="PROSITE" id="PS50932"/>
    </source>
</evidence>
<sequence>MQRNDRKPPTIKDVAARAGVSVMTASRAINGKALVSPSARQAVARAVEALGYVPNASARALAGSADRRVALLHSNSTTSAYLGELLLGALAEAPQRHLHLVVEQCAPGASAQEVVDQVAQAHVAGVILPPPLCDWSELVDLLTQRDIAVVAIAPDRDGPDRLSVGTDDRHAAYDLARHLIDLGHRRIGFIEGNPRHRASARRLQGFRDCLADHGIAVDDALVAAGDFSFRSGLDAAELLLGLATPPTAIFACNDDMAAAAITVAHQRRLNVPGDISICGFDDTPLASAIWPALTTIRQPIRDMSREAIGLLAMRFRSQDEGSGDSIAAVKLDYQLIRRQSDAVPARH</sequence>
<dbReference type="Pfam" id="PF00356">
    <property type="entry name" value="LacI"/>
    <property type="match status" value="1"/>
</dbReference>
<protein>
    <submittedName>
        <fullName evidence="5">LacI family DNA-binding transcriptional regulator</fullName>
    </submittedName>
</protein>
<dbReference type="InterPro" id="IPR010982">
    <property type="entry name" value="Lambda_DNA-bd_dom_sf"/>
</dbReference>
<name>A0ABS8H4K2_9SPHN</name>
<dbReference type="PROSITE" id="PS00356">
    <property type="entry name" value="HTH_LACI_1"/>
    <property type="match status" value="1"/>
</dbReference>
<evidence type="ECO:0000313" key="5">
    <source>
        <dbReference type="EMBL" id="MCC4233459.1"/>
    </source>
</evidence>